<reference evidence="1" key="2">
    <citation type="submission" date="2020-09" db="EMBL/GenBank/DDBJ databases">
        <authorList>
            <person name="Sun Q."/>
            <person name="Ohkuma M."/>
        </authorList>
    </citation>
    <scope>NUCLEOTIDE SEQUENCE</scope>
    <source>
        <strain evidence="1">JCM 4434</strain>
    </source>
</reference>
<dbReference type="EMBL" id="BMUB01000062">
    <property type="protein sequence ID" value="GGV08729.1"/>
    <property type="molecule type" value="Genomic_DNA"/>
</dbReference>
<comment type="caution">
    <text evidence="1">The sequence shown here is derived from an EMBL/GenBank/DDBJ whole genome shotgun (WGS) entry which is preliminary data.</text>
</comment>
<proteinExistence type="predicted"/>
<accession>A0A8H9LW91</accession>
<evidence type="ECO:0000313" key="1">
    <source>
        <dbReference type="EMBL" id="GGV08729.1"/>
    </source>
</evidence>
<evidence type="ECO:0000313" key="2">
    <source>
        <dbReference type="Proteomes" id="UP000610124"/>
    </source>
</evidence>
<dbReference type="RefSeq" id="WP_157846608.1">
    <property type="nucleotide sequence ID" value="NZ_BMUB01000062.1"/>
</dbReference>
<dbReference type="Proteomes" id="UP000610124">
    <property type="component" value="Unassembled WGS sequence"/>
</dbReference>
<sequence>MWRAAPVELRRPAIMHLVISYCATVGYDGRRLSPAETVSLVRQAFAAPPCSAG</sequence>
<dbReference type="AlphaFoldDB" id="A0A8H9LW91"/>
<protein>
    <submittedName>
        <fullName evidence="1">Uncharacterized protein</fullName>
    </submittedName>
</protein>
<dbReference type="GeneID" id="97490291"/>
<gene>
    <name evidence="1" type="ORF">GCM10010502_74420</name>
</gene>
<name>A0A8H9LW91_KITAU</name>
<organism evidence="1 2">
    <name type="scientific">Kitasatospora aureofaciens</name>
    <name type="common">Streptomyces aureofaciens</name>
    <dbReference type="NCBI Taxonomy" id="1894"/>
    <lineage>
        <taxon>Bacteria</taxon>
        <taxon>Bacillati</taxon>
        <taxon>Actinomycetota</taxon>
        <taxon>Actinomycetes</taxon>
        <taxon>Kitasatosporales</taxon>
        <taxon>Streptomycetaceae</taxon>
        <taxon>Kitasatospora</taxon>
    </lineage>
</organism>
<reference evidence="1" key="1">
    <citation type="journal article" date="2014" name="Int. J. Syst. Evol. Microbiol.">
        <title>Complete genome sequence of Corynebacterium casei LMG S-19264T (=DSM 44701T), isolated from a smear-ripened cheese.</title>
        <authorList>
            <consortium name="US DOE Joint Genome Institute (JGI-PGF)"/>
            <person name="Walter F."/>
            <person name="Albersmeier A."/>
            <person name="Kalinowski J."/>
            <person name="Ruckert C."/>
        </authorList>
    </citation>
    <scope>NUCLEOTIDE SEQUENCE</scope>
    <source>
        <strain evidence="1">JCM 4434</strain>
    </source>
</reference>